<dbReference type="Proteomes" id="UP001107558">
    <property type="component" value="Chromosome 1"/>
</dbReference>
<keyword evidence="2" id="KW-1185">Reference proteome</keyword>
<sequence>MLKSKNLINLIVLSKRCFSVKPKSEISNALYCANNVKKFDYENFLCTLLIGNEEKRRNAFALRALNVELARIPSVVSDNKIALMRLKFWEDAIKKLFNNKKSQNISLPKHPVVEELGFIMQQSSLTKRNFDRLINARKAANLNFVTMKQMEQYAEETVSSLNYLLLETLDCKNVNADHAASHLGKAQGISNLLRSIYSLRSYQHLPIPQELLIKHGISQERFYRSKENDKAVENTVFDVATLAHQHLEKSIALMSKVPKEAKILFLPMVSTKRFLEKLRKVNFNLTDKSIGKRDNLLPLVLYWNKFKGL</sequence>
<dbReference type="OrthoDB" id="270318at2759"/>
<dbReference type="InterPro" id="IPR008949">
    <property type="entry name" value="Isoprenoid_synthase_dom_sf"/>
</dbReference>
<dbReference type="EMBL" id="JADBJN010000001">
    <property type="protein sequence ID" value="KAG5684885.1"/>
    <property type="molecule type" value="Genomic_DNA"/>
</dbReference>
<dbReference type="AlphaFoldDB" id="A0A9J6CS63"/>
<organism evidence="1 2">
    <name type="scientific">Polypedilum vanderplanki</name>
    <name type="common">Sleeping chironomid midge</name>
    <dbReference type="NCBI Taxonomy" id="319348"/>
    <lineage>
        <taxon>Eukaryota</taxon>
        <taxon>Metazoa</taxon>
        <taxon>Ecdysozoa</taxon>
        <taxon>Arthropoda</taxon>
        <taxon>Hexapoda</taxon>
        <taxon>Insecta</taxon>
        <taxon>Pterygota</taxon>
        <taxon>Neoptera</taxon>
        <taxon>Endopterygota</taxon>
        <taxon>Diptera</taxon>
        <taxon>Nematocera</taxon>
        <taxon>Chironomoidea</taxon>
        <taxon>Chironomidae</taxon>
        <taxon>Chironominae</taxon>
        <taxon>Polypedilum</taxon>
        <taxon>Polypedilum</taxon>
    </lineage>
</organism>
<evidence type="ECO:0008006" key="3">
    <source>
        <dbReference type="Google" id="ProtNLM"/>
    </source>
</evidence>
<dbReference type="SUPFAM" id="SSF48576">
    <property type="entry name" value="Terpenoid synthases"/>
    <property type="match status" value="1"/>
</dbReference>
<dbReference type="InterPro" id="IPR002060">
    <property type="entry name" value="Squ/phyt_synthse"/>
</dbReference>
<gene>
    <name evidence="1" type="ORF">PVAND_014095</name>
</gene>
<evidence type="ECO:0000313" key="2">
    <source>
        <dbReference type="Proteomes" id="UP001107558"/>
    </source>
</evidence>
<proteinExistence type="predicted"/>
<accession>A0A9J6CS63</accession>
<evidence type="ECO:0000313" key="1">
    <source>
        <dbReference type="EMBL" id="KAG5684885.1"/>
    </source>
</evidence>
<name>A0A9J6CS63_POLVA</name>
<comment type="caution">
    <text evidence="1">The sequence shown here is derived from an EMBL/GenBank/DDBJ whole genome shotgun (WGS) entry which is preliminary data.</text>
</comment>
<dbReference type="Gene3D" id="1.10.600.10">
    <property type="entry name" value="Farnesyl Diphosphate Synthase"/>
    <property type="match status" value="1"/>
</dbReference>
<reference evidence="1" key="1">
    <citation type="submission" date="2021-03" db="EMBL/GenBank/DDBJ databases">
        <title>Chromosome level genome of the anhydrobiotic midge Polypedilum vanderplanki.</title>
        <authorList>
            <person name="Yoshida Y."/>
            <person name="Kikawada T."/>
            <person name="Gusev O."/>
        </authorList>
    </citation>
    <scope>NUCLEOTIDE SEQUENCE</scope>
    <source>
        <strain evidence="1">NIAS01</strain>
        <tissue evidence="1">Whole body or cell culture</tissue>
    </source>
</reference>
<protein>
    <recommendedName>
        <fullName evidence="3">NADH dehydrogenase (Ubiquinone) complex I, assembly factor 6</fullName>
    </recommendedName>
</protein>
<dbReference type="Pfam" id="PF00494">
    <property type="entry name" value="SQS_PSY"/>
    <property type="match status" value="1"/>
</dbReference>